<evidence type="ECO:0000313" key="5">
    <source>
        <dbReference type="Proteomes" id="UP000010102"/>
    </source>
</evidence>
<dbReference type="RefSeq" id="WP_014842116.1">
    <property type="nucleotide sequence ID" value="NC_018139.1"/>
</dbReference>
<gene>
    <name evidence="4" type="ORF">LPO_2190</name>
</gene>
<evidence type="ECO:0000256" key="2">
    <source>
        <dbReference type="SAM" id="MobiDB-lite"/>
    </source>
</evidence>
<evidence type="ECO:0000256" key="3">
    <source>
        <dbReference type="SAM" id="Phobius"/>
    </source>
</evidence>
<evidence type="ECO:0000256" key="1">
    <source>
        <dbReference type="SAM" id="Coils"/>
    </source>
</evidence>
<sequence length="1026" mass="116470">MAYTLTLLGTDTTFTPKPDTGYEHGETLSYVSTLVDRPGEPQLTDNITHYRNSNIAVVDGPDTMGKAVGDRIARGVASILEAISRGETDISIMAHSRGAVEAILVAHELERIQENFKQGKGSADLRNSKCPLTKTAMEAQKDTYESLKLEGIANNINNVKLSIFNIDPVPGGDYLGAPVGWKDERFFRVPKIVKEYEQCVYENERTRCFKAIVPKCDSSDTKFNLFSLPGHHGTGSGNLNDQQKIPVAIEGKTTEHAQQLMIIKLIDFLARNGVAIKAGQNIDEEQVDKPSFDDLIQPLFDEDGKIKKEELKEKYLTLYQDIIKNKAAYEHFNKTSYPVLGQEQSIQKWFGSYRDDRIILHQAYKDAFLSDVLPHLPGGHFVNYDHARLTINQELGLEDGLPLNEVVDKTVKRLGEIMNRSSKLSQLKNDDKASFSDSVANDNYVHAMQSKEGFNILVDSLEGLIGEVGNIYIHDKHKSMSEDERDALFKSVKGAINSFKSDDLKDNELATAVREKIDTTIKNILTAKITRLNGDAEILSQKLGENLSEEVKSAFDKLLLTLRSGDVNNDRINEFDGFKNQLIRLLESKPPQIKESRELLEEKLKSFEKTDPPDVVNEEMTSFFGELLEVIPNYDVNKLMKDANQLYDELDSLKESFSSFKELNDSLDYAQLQTKLEEKQRQLIDQTARYIQKNNLNLEKDIDPLFIDPLFKDNKSPLYEQIKLVASNYGLENPDFVKLERQNSELSCKLDEQVEKIKELQQIKVRHDADKIKLEELNQELQVLRDSGSEKEKKVEQIRQEIAALRTRIQSQDRQQDALEKQIRALNSVINLLMGDKDRLRLDSEIQDNRINDLKELVNRLNTDEEQECTAVVRTLKKLTKDHLNYLTAKKGNTQNDTIKEQIEITENLQGILDNTKDYPLPSERIKAFTNQLKEDNKKLSAQHDPDPAWKRFAKSCLITIGVICSGIIPGILALAAYNHFKDKSSPQSFTDKYKNELSKIKQQSDISKYQTEGETQNLTTTGLAR</sequence>
<dbReference type="Proteomes" id="UP000010102">
    <property type="component" value="Chromosome"/>
</dbReference>
<feature type="region of interest" description="Disordered" evidence="2">
    <location>
        <begin position="1005"/>
        <end position="1026"/>
    </location>
</feature>
<feature type="coiled-coil region" evidence="1">
    <location>
        <begin position="736"/>
        <end position="829"/>
    </location>
</feature>
<accession>A0AAV2UYW6</accession>
<organism evidence="4 5">
    <name type="scientific">Legionella pneumophila subsp. pneumophila</name>
    <dbReference type="NCBI Taxonomy" id="91891"/>
    <lineage>
        <taxon>Bacteria</taxon>
        <taxon>Pseudomonadati</taxon>
        <taxon>Pseudomonadota</taxon>
        <taxon>Gammaproteobacteria</taxon>
        <taxon>Legionellales</taxon>
        <taxon>Legionellaceae</taxon>
        <taxon>Legionella</taxon>
    </lineage>
</organism>
<keyword evidence="3" id="KW-1133">Transmembrane helix</keyword>
<dbReference type="EMBL" id="FQ958210">
    <property type="protein sequence ID" value="CCD06179.1"/>
    <property type="molecule type" value="Genomic_DNA"/>
</dbReference>
<feature type="coiled-coil region" evidence="1">
    <location>
        <begin position="636"/>
        <end position="689"/>
    </location>
</feature>
<keyword evidence="3" id="KW-0812">Transmembrane</keyword>
<dbReference type="KEGG" id="lpo:LPO_2190"/>
<feature type="transmembrane region" description="Helical" evidence="3">
    <location>
        <begin position="958"/>
        <end position="978"/>
    </location>
</feature>
<name>A0AAV2UYW6_LEGPN</name>
<reference evidence="4 5" key="1">
    <citation type="submission" date="2011-07" db="EMBL/GenBank/DDBJ databases">
        <authorList>
            <person name="Genoscope - CEA"/>
        </authorList>
    </citation>
    <scope>NUCLEOTIDE SEQUENCE [LARGE SCALE GENOMIC DNA]</scope>
    <source>
        <strain evidence="5">lorraine</strain>
    </source>
</reference>
<keyword evidence="3" id="KW-0472">Membrane</keyword>
<proteinExistence type="predicted"/>
<evidence type="ECO:0000313" key="4">
    <source>
        <dbReference type="EMBL" id="CCD06179.1"/>
    </source>
</evidence>
<protein>
    <submittedName>
        <fullName evidence="4">Uncharacterized protein</fullName>
    </submittedName>
</protein>
<dbReference type="AlphaFoldDB" id="A0AAV2UYW6"/>
<keyword evidence="1" id="KW-0175">Coiled coil</keyword>